<dbReference type="Proteomes" id="UP000078454">
    <property type="component" value="Unassembled WGS sequence"/>
</dbReference>
<proteinExistence type="predicted"/>
<name>A0A198A4C7_9BACL</name>
<comment type="caution">
    <text evidence="1">The sequence shown here is derived from an EMBL/GenBank/DDBJ whole genome shotgun (WGS) entry which is preliminary data.</text>
</comment>
<dbReference type="STRING" id="1850517.A8708_20205"/>
<dbReference type="AlphaFoldDB" id="A0A198A4C7"/>
<dbReference type="EMBL" id="LYPB01000076">
    <property type="protein sequence ID" value="OAS16344.1"/>
    <property type="molecule type" value="Genomic_DNA"/>
</dbReference>
<reference evidence="1 2" key="1">
    <citation type="submission" date="2016-05" db="EMBL/GenBank/DDBJ databases">
        <title>Paenibacillus sp. 1ZS3-15 nov., isolated from the rhizosphere soil.</title>
        <authorList>
            <person name="Zhang X.X."/>
            <person name="Zhang J."/>
        </authorList>
    </citation>
    <scope>NUCLEOTIDE SEQUENCE [LARGE SCALE GENOMIC DNA]</scope>
    <source>
        <strain evidence="1 2">1ZS3-15</strain>
    </source>
</reference>
<gene>
    <name evidence="1" type="ORF">A8708_20205</name>
</gene>
<protein>
    <submittedName>
        <fullName evidence="1">Uncharacterized protein</fullName>
    </submittedName>
</protein>
<evidence type="ECO:0000313" key="2">
    <source>
        <dbReference type="Proteomes" id="UP000078454"/>
    </source>
</evidence>
<dbReference type="InterPro" id="IPR029058">
    <property type="entry name" value="AB_hydrolase_fold"/>
</dbReference>
<dbReference type="Gene3D" id="3.40.50.1820">
    <property type="entry name" value="alpha/beta hydrolase"/>
    <property type="match status" value="1"/>
</dbReference>
<evidence type="ECO:0000313" key="1">
    <source>
        <dbReference type="EMBL" id="OAS16344.1"/>
    </source>
</evidence>
<dbReference type="SUPFAM" id="SSF53474">
    <property type="entry name" value="alpha/beta-Hydrolases"/>
    <property type="match status" value="1"/>
</dbReference>
<sequence>MTIHDDTAEIVIYMSAGFATASNFLDDFAAKLVWRYEQAGRRVRVHVHFPYGDWDRSKQGQLSEIVRDMWHNAHRKKSVHGGESLLQLVVSTMRQGEKLLFIGHSAGAIASILAAKELEHHGCDILGVIQVGSPRCAIPASLKNKVLYLHARNPQNQSRDPIPRLGTWGGWSRTRLGIYGWNRSKHAPIHQRMLPIVGSHADYFRDHNPYIWEQASNLQTTMNAIWTWLQTIEKDVEHD</sequence>
<keyword evidence="2" id="KW-1185">Reference proteome</keyword>
<dbReference type="OrthoDB" id="2558990at2"/>
<organism evidence="1 2">
    <name type="scientific">Paenibacillus oryzisoli</name>
    <dbReference type="NCBI Taxonomy" id="1850517"/>
    <lineage>
        <taxon>Bacteria</taxon>
        <taxon>Bacillati</taxon>
        <taxon>Bacillota</taxon>
        <taxon>Bacilli</taxon>
        <taxon>Bacillales</taxon>
        <taxon>Paenibacillaceae</taxon>
        <taxon>Paenibacillus</taxon>
    </lineage>
</organism>
<dbReference type="RefSeq" id="WP_068667306.1">
    <property type="nucleotide sequence ID" value="NZ_LYPB01000076.1"/>
</dbReference>
<accession>A0A198A4C7</accession>